<gene>
    <name evidence="2" type="ORF">HOLleu_03724</name>
</gene>
<sequence length="434" mass="47882">MLHLLQDVSHQIASVSTPSKSLTVVTGSSPVFQGLLPMGTTPLSNGTELPRHVHGASSVISVSPGNQQESQNRLMQSVQHLHEPLSSSFDEHQPVGSHHSGSLTDLHPANQVRGNEHLPPAQQVIRSRAHQVMAAGVSQTFQNREHLVQPCTLMGLAESRNHMPLRSSMPTQPQVVNIEQNSQRCENTIQLQNAQQIVDNMQQQLSIPQNEMNNTRGRERTEPEVHIANESEPHTQHAPLPSIVVQQDLPDGELQTGLGVTECESIKKDILLACAQMEASVESFQKRQTIVLKGICEKLGSLPSSESHQLEERPETSLLSISKDNVSRNVTENDQHAITYLESLQEDDKELFLAFKNMSDDREELVRRLVEKIFTGEERMMSLMYCGDYVRDETIVAKTQPVEAVNSKSFHPAYGTASVGGGGVSSAAWAECLK</sequence>
<comment type="caution">
    <text evidence="2">The sequence shown here is derived from an EMBL/GenBank/DDBJ whole genome shotgun (WGS) entry which is preliminary data.</text>
</comment>
<protein>
    <submittedName>
        <fullName evidence="2">Uncharacterized protein</fullName>
    </submittedName>
</protein>
<evidence type="ECO:0000313" key="2">
    <source>
        <dbReference type="EMBL" id="KAJ8050498.1"/>
    </source>
</evidence>
<dbReference type="EMBL" id="JAIZAY010000001">
    <property type="protein sequence ID" value="KAJ8050498.1"/>
    <property type="molecule type" value="Genomic_DNA"/>
</dbReference>
<accession>A0A9Q1CT75</accession>
<dbReference type="Proteomes" id="UP001152320">
    <property type="component" value="Chromosome 1"/>
</dbReference>
<reference evidence="2" key="1">
    <citation type="submission" date="2021-10" db="EMBL/GenBank/DDBJ databases">
        <title>Tropical sea cucumber genome reveals ecological adaptation and Cuvierian tubules defense mechanism.</title>
        <authorList>
            <person name="Chen T."/>
        </authorList>
    </citation>
    <scope>NUCLEOTIDE SEQUENCE</scope>
    <source>
        <strain evidence="2">Nanhai2018</strain>
        <tissue evidence="2">Muscle</tissue>
    </source>
</reference>
<keyword evidence="3" id="KW-1185">Reference proteome</keyword>
<evidence type="ECO:0000256" key="1">
    <source>
        <dbReference type="SAM" id="MobiDB-lite"/>
    </source>
</evidence>
<name>A0A9Q1CT75_HOLLE</name>
<dbReference type="AlphaFoldDB" id="A0A9Q1CT75"/>
<evidence type="ECO:0000313" key="3">
    <source>
        <dbReference type="Proteomes" id="UP001152320"/>
    </source>
</evidence>
<feature type="region of interest" description="Disordered" evidence="1">
    <location>
        <begin position="87"/>
        <end position="106"/>
    </location>
</feature>
<proteinExistence type="predicted"/>
<organism evidence="2 3">
    <name type="scientific">Holothuria leucospilota</name>
    <name type="common">Black long sea cucumber</name>
    <name type="synonym">Mertensiothuria leucospilota</name>
    <dbReference type="NCBI Taxonomy" id="206669"/>
    <lineage>
        <taxon>Eukaryota</taxon>
        <taxon>Metazoa</taxon>
        <taxon>Echinodermata</taxon>
        <taxon>Eleutherozoa</taxon>
        <taxon>Echinozoa</taxon>
        <taxon>Holothuroidea</taxon>
        <taxon>Aspidochirotacea</taxon>
        <taxon>Aspidochirotida</taxon>
        <taxon>Holothuriidae</taxon>
        <taxon>Holothuria</taxon>
    </lineage>
</organism>